<dbReference type="InterPro" id="IPR015881">
    <property type="entry name" value="ARHD_Rieske_2Fe_2S"/>
</dbReference>
<keyword evidence="11" id="KW-1185">Reference proteome</keyword>
<dbReference type="InterPro" id="IPR015879">
    <property type="entry name" value="Ring_hydroxy_dOase_asu_C_dom"/>
</dbReference>
<dbReference type="Gene3D" id="3.90.380.10">
    <property type="entry name" value="Naphthalene 1,2-dioxygenase Alpha Subunit, Chain A, domain 1"/>
    <property type="match status" value="1"/>
</dbReference>
<dbReference type="GO" id="GO:0051537">
    <property type="term" value="F:2 iron, 2 sulfur cluster binding"/>
    <property type="evidence" value="ECO:0007669"/>
    <property type="project" value="UniProtKB-KW"/>
</dbReference>
<dbReference type="PRINTS" id="PR00090">
    <property type="entry name" value="RNGDIOXGNASE"/>
</dbReference>
<dbReference type="Gene3D" id="2.102.10.10">
    <property type="entry name" value="Rieske [2Fe-2S] iron-sulphur domain"/>
    <property type="match status" value="1"/>
</dbReference>
<sequence>MFIIIVWRMKLSAENHLAMGAGGTLPAGKGDRAPSGPHRMPDRLDIRGRDYDAAGLRSLVAPGWIHSAVYTDAKIFDLELERIFHTGWLFIGHESEIAKTGEFKRRQMGRQPVIFVRGQDGEIRVFLNRCRHRGAIVCEVDEGRDSFFRCWYHGWTYSNAGELVSVSGPDGYGPSFDASENGLTPVPRVEDYRGFIFAALSEKVLPLEDYLGNAAKVIDILVDAAPGGELSVRAGSNRTIYKGNWKQVGMDGYHPLFVHASVLATWERHTDSGHSLGATHSANPFDFDGISETRDFGHGHTMLDFRKHRLKHSGKYRALLENTPGGADYIDALYAEHDVAWADMLLAMAGDPHVGVFPNLQLINNQIRIVNPLSVDETEVVMFPVLFSNVSTEINALRLRQHESFYGPAGSGSTDDAEIFERVQLGLEANLDPWINISRGMEREWVDEDGTIVGHVSDEVPQRAQIRQWLAMMAEESPDGRR</sequence>
<keyword evidence="4 10" id="KW-0223">Dioxygenase</keyword>
<comment type="similarity">
    <text evidence="1">Belongs to the bacterial ring-hydroxylating dioxygenase alpha subunit family.</text>
</comment>
<keyword evidence="6" id="KW-0408">Iron</keyword>
<dbReference type="CDD" id="cd03469">
    <property type="entry name" value="Rieske_RO_Alpha_N"/>
    <property type="match status" value="1"/>
</dbReference>
<evidence type="ECO:0000256" key="5">
    <source>
        <dbReference type="ARBA" id="ARBA00023002"/>
    </source>
</evidence>
<dbReference type="GO" id="GO:0005506">
    <property type="term" value="F:iron ion binding"/>
    <property type="evidence" value="ECO:0007669"/>
    <property type="project" value="InterPro"/>
</dbReference>
<gene>
    <name evidence="10" type="ORF">GGR90_000652</name>
</gene>
<dbReference type="PANTHER" id="PTHR43756">
    <property type="entry name" value="CHOLINE MONOOXYGENASE, CHLOROPLASTIC"/>
    <property type="match status" value="1"/>
</dbReference>
<dbReference type="InterPro" id="IPR036922">
    <property type="entry name" value="Rieske_2Fe-2S_sf"/>
</dbReference>
<keyword evidence="3" id="KW-0479">Metal-binding</keyword>
<proteinExistence type="inferred from homology"/>
<dbReference type="PROSITE" id="PS51296">
    <property type="entry name" value="RIESKE"/>
    <property type="match status" value="1"/>
</dbReference>
<name>A0A7X5XNR5_9SPHN</name>
<dbReference type="EMBL" id="JAATIT010000001">
    <property type="protein sequence ID" value="NJB88500.1"/>
    <property type="molecule type" value="Genomic_DNA"/>
</dbReference>
<reference evidence="10 11" key="1">
    <citation type="submission" date="2020-03" db="EMBL/GenBank/DDBJ databases">
        <title>Genomic Encyclopedia of Type Strains, Phase IV (KMG-IV): sequencing the most valuable type-strain genomes for metagenomic binning, comparative biology and taxonomic classification.</title>
        <authorList>
            <person name="Goeker M."/>
        </authorList>
    </citation>
    <scope>NUCLEOTIDE SEQUENCE [LARGE SCALE GENOMIC DNA]</scope>
    <source>
        <strain evidence="10 11">DSM 25229</strain>
    </source>
</reference>
<keyword evidence="8" id="KW-0520">NAD</keyword>
<evidence type="ECO:0000256" key="3">
    <source>
        <dbReference type="ARBA" id="ARBA00022723"/>
    </source>
</evidence>
<evidence type="ECO:0000256" key="1">
    <source>
        <dbReference type="ARBA" id="ARBA00008751"/>
    </source>
</evidence>
<dbReference type="PANTHER" id="PTHR43756:SF1">
    <property type="entry name" value="3-PHENYLPROPIONATE_CINNAMIC ACID DIOXYGENASE SUBUNIT ALPHA"/>
    <property type="match status" value="1"/>
</dbReference>
<keyword evidence="5" id="KW-0560">Oxidoreductase</keyword>
<evidence type="ECO:0000259" key="9">
    <source>
        <dbReference type="PROSITE" id="PS51296"/>
    </source>
</evidence>
<accession>A0A7X5XNR5</accession>
<dbReference type="Pfam" id="PF00355">
    <property type="entry name" value="Rieske"/>
    <property type="match status" value="1"/>
</dbReference>
<dbReference type="AlphaFoldDB" id="A0A7X5XNR5"/>
<keyword evidence="2" id="KW-0001">2Fe-2S</keyword>
<evidence type="ECO:0000313" key="10">
    <source>
        <dbReference type="EMBL" id="NJB88500.1"/>
    </source>
</evidence>
<evidence type="ECO:0000256" key="2">
    <source>
        <dbReference type="ARBA" id="ARBA00022714"/>
    </source>
</evidence>
<feature type="domain" description="Rieske" evidence="9">
    <location>
        <begin position="88"/>
        <end position="198"/>
    </location>
</feature>
<dbReference type="SUPFAM" id="SSF50022">
    <property type="entry name" value="ISP domain"/>
    <property type="match status" value="1"/>
</dbReference>
<dbReference type="PROSITE" id="PS00570">
    <property type="entry name" value="RING_HYDROXYL_ALPHA"/>
    <property type="match status" value="1"/>
</dbReference>
<organism evidence="10 11">
    <name type="scientific">Sphingopyxis italica</name>
    <dbReference type="NCBI Taxonomy" id="1129133"/>
    <lineage>
        <taxon>Bacteria</taxon>
        <taxon>Pseudomonadati</taxon>
        <taxon>Pseudomonadota</taxon>
        <taxon>Alphaproteobacteria</taxon>
        <taxon>Sphingomonadales</taxon>
        <taxon>Sphingomonadaceae</taxon>
        <taxon>Sphingopyxis</taxon>
    </lineage>
</organism>
<dbReference type="Proteomes" id="UP000535078">
    <property type="component" value="Unassembled WGS sequence"/>
</dbReference>
<evidence type="ECO:0000256" key="6">
    <source>
        <dbReference type="ARBA" id="ARBA00023004"/>
    </source>
</evidence>
<dbReference type="InterPro" id="IPR001663">
    <property type="entry name" value="Rng_hydr_dOase-A"/>
</dbReference>
<evidence type="ECO:0000256" key="7">
    <source>
        <dbReference type="ARBA" id="ARBA00023014"/>
    </source>
</evidence>
<dbReference type="InterPro" id="IPR017941">
    <property type="entry name" value="Rieske_2Fe-2S"/>
</dbReference>
<dbReference type="RefSeq" id="WP_381448601.1">
    <property type="nucleotide sequence ID" value="NZ_JBHRYP010000002.1"/>
</dbReference>
<evidence type="ECO:0000256" key="8">
    <source>
        <dbReference type="ARBA" id="ARBA00023027"/>
    </source>
</evidence>
<evidence type="ECO:0000313" key="11">
    <source>
        <dbReference type="Proteomes" id="UP000535078"/>
    </source>
</evidence>
<protein>
    <submittedName>
        <fullName evidence="10">Phenylpropionate dioxygenase-like ring-hydroxylating dioxygenase large terminal subunit</fullName>
    </submittedName>
</protein>
<comment type="caution">
    <text evidence="10">The sequence shown here is derived from an EMBL/GenBank/DDBJ whole genome shotgun (WGS) entry which is preliminary data.</text>
</comment>
<evidence type="ECO:0000256" key="4">
    <source>
        <dbReference type="ARBA" id="ARBA00022964"/>
    </source>
</evidence>
<dbReference type="SUPFAM" id="SSF55961">
    <property type="entry name" value="Bet v1-like"/>
    <property type="match status" value="1"/>
</dbReference>
<keyword evidence="7" id="KW-0411">Iron-sulfur</keyword>
<dbReference type="Pfam" id="PF00848">
    <property type="entry name" value="Ring_hydroxyl_A"/>
    <property type="match status" value="1"/>
</dbReference>
<dbReference type="GO" id="GO:0051213">
    <property type="term" value="F:dioxygenase activity"/>
    <property type="evidence" value="ECO:0007669"/>
    <property type="project" value="UniProtKB-KW"/>
</dbReference>